<dbReference type="PRINTS" id="PR00036">
    <property type="entry name" value="HTHLACI"/>
</dbReference>
<dbReference type="CDD" id="cd06291">
    <property type="entry name" value="PBP1_Qymf-like"/>
    <property type="match status" value="1"/>
</dbReference>
<organism evidence="6 7">
    <name type="scientific">Lactiplantibacillus plajomi</name>
    <dbReference type="NCBI Taxonomy" id="1457217"/>
    <lineage>
        <taxon>Bacteria</taxon>
        <taxon>Bacillati</taxon>
        <taxon>Bacillota</taxon>
        <taxon>Bacilli</taxon>
        <taxon>Lactobacillales</taxon>
        <taxon>Lactobacillaceae</taxon>
        <taxon>Lactiplantibacillus</taxon>
    </lineage>
</organism>
<reference evidence="6 7" key="1">
    <citation type="submission" date="2024-09" db="EMBL/GenBank/DDBJ databases">
        <authorList>
            <person name="Sun Q."/>
            <person name="Mori K."/>
        </authorList>
    </citation>
    <scope>NUCLEOTIDE SEQUENCE [LARGE SCALE GENOMIC DNA]</scope>
    <source>
        <strain evidence="6 7">TBRC 4575</strain>
    </source>
</reference>
<gene>
    <name evidence="6" type="ORF">ACFFGS_12400</name>
</gene>
<dbReference type="Pfam" id="PF13377">
    <property type="entry name" value="Peripla_BP_3"/>
    <property type="match status" value="1"/>
</dbReference>
<evidence type="ECO:0000313" key="6">
    <source>
        <dbReference type="EMBL" id="MFC0424928.1"/>
    </source>
</evidence>
<name>A0ABV6K627_9LACO</name>
<dbReference type="Gene3D" id="1.10.260.40">
    <property type="entry name" value="lambda repressor-like DNA-binding domains"/>
    <property type="match status" value="1"/>
</dbReference>
<dbReference type="SMART" id="SM00354">
    <property type="entry name" value="HTH_LACI"/>
    <property type="match status" value="1"/>
</dbReference>
<evidence type="ECO:0000256" key="1">
    <source>
        <dbReference type="ARBA" id="ARBA00022491"/>
    </source>
</evidence>
<evidence type="ECO:0000313" key="7">
    <source>
        <dbReference type="Proteomes" id="UP001589855"/>
    </source>
</evidence>
<keyword evidence="3 6" id="KW-0238">DNA-binding</keyword>
<keyword evidence="7" id="KW-1185">Reference proteome</keyword>
<dbReference type="InterPro" id="IPR028082">
    <property type="entry name" value="Peripla_BP_I"/>
</dbReference>
<dbReference type="PROSITE" id="PS50932">
    <property type="entry name" value="HTH_LACI_2"/>
    <property type="match status" value="1"/>
</dbReference>
<dbReference type="CDD" id="cd01392">
    <property type="entry name" value="HTH_LacI"/>
    <property type="match status" value="1"/>
</dbReference>
<keyword evidence="2" id="KW-0805">Transcription regulation</keyword>
<dbReference type="SUPFAM" id="SSF47413">
    <property type="entry name" value="lambda repressor-like DNA-binding domains"/>
    <property type="match status" value="1"/>
</dbReference>
<dbReference type="Pfam" id="PF00356">
    <property type="entry name" value="LacI"/>
    <property type="match status" value="1"/>
</dbReference>
<proteinExistence type="predicted"/>
<dbReference type="SUPFAM" id="SSF53822">
    <property type="entry name" value="Periplasmic binding protein-like I"/>
    <property type="match status" value="1"/>
</dbReference>
<dbReference type="InterPro" id="IPR046335">
    <property type="entry name" value="LacI/GalR-like_sensor"/>
</dbReference>
<dbReference type="RefSeq" id="WP_137644109.1">
    <property type="nucleotide sequence ID" value="NZ_BAABRM010000003.1"/>
</dbReference>
<dbReference type="InterPro" id="IPR000843">
    <property type="entry name" value="HTH_LacI"/>
</dbReference>
<protein>
    <submittedName>
        <fullName evidence="6">LacI family DNA-binding transcriptional regulator</fullName>
    </submittedName>
</protein>
<comment type="caution">
    <text evidence="6">The sequence shown here is derived from an EMBL/GenBank/DDBJ whole genome shotgun (WGS) entry which is preliminary data.</text>
</comment>
<dbReference type="PANTHER" id="PTHR30146:SF95">
    <property type="entry name" value="RIBOSE OPERON REPRESSOR"/>
    <property type="match status" value="1"/>
</dbReference>
<keyword evidence="1" id="KW-0678">Repressor</keyword>
<evidence type="ECO:0000256" key="2">
    <source>
        <dbReference type="ARBA" id="ARBA00023015"/>
    </source>
</evidence>
<evidence type="ECO:0000256" key="3">
    <source>
        <dbReference type="ARBA" id="ARBA00023125"/>
    </source>
</evidence>
<dbReference type="PROSITE" id="PS00356">
    <property type="entry name" value="HTH_LACI_1"/>
    <property type="match status" value="1"/>
</dbReference>
<dbReference type="Gene3D" id="3.40.50.2300">
    <property type="match status" value="2"/>
</dbReference>
<dbReference type="PANTHER" id="PTHR30146">
    <property type="entry name" value="LACI-RELATED TRANSCRIPTIONAL REPRESSOR"/>
    <property type="match status" value="1"/>
</dbReference>
<dbReference type="Proteomes" id="UP001589855">
    <property type="component" value="Unassembled WGS sequence"/>
</dbReference>
<dbReference type="GO" id="GO:0003677">
    <property type="term" value="F:DNA binding"/>
    <property type="evidence" value="ECO:0007669"/>
    <property type="project" value="UniProtKB-KW"/>
</dbReference>
<dbReference type="EMBL" id="JBHLUK010000076">
    <property type="protein sequence ID" value="MFC0424928.1"/>
    <property type="molecule type" value="Genomic_DNA"/>
</dbReference>
<accession>A0ABV6K627</accession>
<evidence type="ECO:0000259" key="5">
    <source>
        <dbReference type="PROSITE" id="PS50932"/>
    </source>
</evidence>
<evidence type="ECO:0000256" key="4">
    <source>
        <dbReference type="ARBA" id="ARBA00023163"/>
    </source>
</evidence>
<feature type="domain" description="HTH lacI-type" evidence="5">
    <location>
        <begin position="2"/>
        <end position="56"/>
    </location>
</feature>
<dbReference type="InterPro" id="IPR010982">
    <property type="entry name" value="Lambda_DNA-bd_dom_sf"/>
</dbReference>
<keyword evidence="4" id="KW-0804">Transcription</keyword>
<sequence length="329" mass="36163">MAKLSDVAALAGVSVTTVSRVINNYGSLSEKTKQKVFAAMRDLNYQPNSLARSLQGKQTKLIGLIFPGVSHPFFGELVQDLEDQLFKHGYRVILCNASAGDAEKERDYVRMLQANQVDGIIAGAHNMPVPEYQKINAPLISFDRYLGDNIPIVSSDNYAGARLATSALLDTGARDVWVLTGANRPGNPTNDRLRGYQDVMAEKGLTPHAVEIPFSTAPEVKWATIKRMLSSHVPEGVFATDDMTAIMVMQIARTLGIQIPQQLRVIGYDGTVLTRNYYPELATIVQPITAISSLMIDLLMQRIKDADAQLEARYVLPVRPYAARSLLGE</sequence>